<dbReference type="Gene3D" id="3.10.20.30">
    <property type="match status" value="1"/>
</dbReference>
<dbReference type="AlphaFoldDB" id="X0URW2"/>
<evidence type="ECO:0008006" key="2">
    <source>
        <dbReference type="Google" id="ProtNLM"/>
    </source>
</evidence>
<feature type="non-terminal residue" evidence="1">
    <location>
        <position position="44"/>
    </location>
</feature>
<accession>X0URW2</accession>
<dbReference type="SUPFAM" id="SSF54292">
    <property type="entry name" value="2Fe-2S ferredoxin-like"/>
    <property type="match status" value="1"/>
</dbReference>
<protein>
    <recommendedName>
        <fullName evidence="2">2Fe-2S ferredoxin-type domain-containing protein</fullName>
    </recommendedName>
</protein>
<sequence>MEEQIIRLRINAEEHELHISASETLLEVLRERLSLTGAKEGCQD</sequence>
<reference evidence="1" key="1">
    <citation type="journal article" date="2014" name="Front. Microbiol.">
        <title>High frequency of phylogenetically diverse reductive dehalogenase-homologous genes in deep subseafloor sedimentary metagenomes.</title>
        <authorList>
            <person name="Kawai M."/>
            <person name="Futagami T."/>
            <person name="Toyoda A."/>
            <person name="Takaki Y."/>
            <person name="Nishi S."/>
            <person name="Hori S."/>
            <person name="Arai W."/>
            <person name="Tsubouchi T."/>
            <person name="Morono Y."/>
            <person name="Uchiyama I."/>
            <person name="Ito T."/>
            <person name="Fujiyama A."/>
            <person name="Inagaki F."/>
            <person name="Takami H."/>
        </authorList>
    </citation>
    <scope>NUCLEOTIDE SEQUENCE</scope>
    <source>
        <strain evidence="1">Expedition CK06-06</strain>
    </source>
</reference>
<proteinExistence type="predicted"/>
<dbReference type="InterPro" id="IPR012675">
    <property type="entry name" value="Beta-grasp_dom_sf"/>
</dbReference>
<gene>
    <name evidence="1" type="ORF">S01H1_35050</name>
</gene>
<dbReference type="EMBL" id="BARS01021867">
    <property type="protein sequence ID" value="GAG08569.1"/>
    <property type="molecule type" value="Genomic_DNA"/>
</dbReference>
<evidence type="ECO:0000313" key="1">
    <source>
        <dbReference type="EMBL" id="GAG08569.1"/>
    </source>
</evidence>
<comment type="caution">
    <text evidence="1">The sequence shown here is derived from an EMBL/GenBank/DDBJ whole genome shotgun (WGS) entry which is preliminary data.</text>
</comment>
<dbReference type="InterPro" id="IPR036010">
    <property type="entry name" value="2Fe-2S_ferredoxin-like_sf"/>
</dbReference>
<organism evidence="1">
    <name type="scientific">marine sediment metagenome</name>
    <dbReference type="NCBI Taxonomy" id="412755"/>
    <lineage>
        <taxon>unclassified sequences</taxon>
        <taxon>metagenomes</taxon>
        <taxon>ecological metagenomes</taxon>
    </lineage>
</organism>
<name>X0URW2_9ZZZZ</name>
<dbReference type="GO" id="GO:0051536">
    <property type="term" value="F:iron-sulfur cluster binding"/>
    <property type="evidence" value="ECO:0007669"/>
    <property type="project" value="InterPro"/>
</dbReference>